<sequence length="384" mass="42298">MTSTILSNSTYTITLNNTMSYTMLPNTTASYTLLPNTTNVTMTAAAGFQPSQTLVLAAQINLNLLLVLLMIALGCTMVWKEIKTVFIRPIPVTVGALCQFGFMPLIGFALAIAFDLPANIAIGTILIACCPGGSASNAMTYWSEGDITLSVCMTTVSNVLAIGMMPWILFLYTRYWVAESEVLIPGTTEIVVTLVVLLIPTAIGMLIRWKWARFAEKLAFVLNIIVNLQICMLLILNIITFPPVFKSGVKPYAIGIIYPFTAFGVGYLVSRFFKLEPRQARTVAFETGVQNGALALSLINYQILQGHNVAGMLIVPMFHTIFALVDGYMLVIAYWIYKRCILKEKGGLLSNRMKTTEKNKDKKDDEEQKDSFVSMVDVGIQTGM</sequence>
<feature type="transmembrane region" description="Helical" evidence="7">
    <location>
        <begin position="282"/>
        <end position="303"/>
    </location>
</feature>
<dbReference type="PANTHER" id="PTHR10361:SF28">
    <property type="entry name" value="P3 PROTEIN-RELATED"/>
    <property type="match status" value="1"/>
</dbReference>
<comment type="subcellular location">
    <subcellularLocation>
        <location evidence="1">Membrane</location>
        <topology evidence="1">Multi-pass membrane protein</topology>
    </subcellularLocation>
</comment>
<dbReference type="PANTHER" id="PTHR10361">
    <property type="entry name" value="SODIUM-BILE ACID COTRANSPORTER"/>
    <property type="match status" value="1"/>
</dbReference>
<feature type="transmembrane region" description="Helical" evidence="7">
    <location>
        <begin position="190"/>
        <end position="207"/>
    </location>
</feature>
<feature type="transmembrane region" description="Helical" evidence="7">
    <location>
        <begin position="252"/>
        <end position="270"/>
    </location>
</feature>
<evidence type="ECO:0000313" key="8">
    <source>
        <dbReference type="Proteomes" id="UP000694865"/>
    </source>
</evidence>
<evidence type="ECO:0000256" key="7">
    <source>
        <dbReference type="SAM" id="Phobius"/>
    </source>
</evidence>
<dbReference type="InterPro" id="IPR004710">
    <property type="entry name" value="Bilac:Na_transpt"/>
</dbReference>
<feature type="transmembrane region" description="Helical" evidence="7">
    <location>
        <begin position="219"/>
        <end position="240"/>
    </location>
</feature>
<dbReference type="GeneID" id="100371020"/>
<accession>A0ABM0GW69</accession>
<reference evidence="9" key="1">
    <citation type="submission" date="2025-08" db="UniProtKB">
        <authorList>
            <consortium name="RefSeq"/>
        </authorList>
    </citation>
    <scope>IDENTIFICATION</scope>
    <source>
        <tissue evidence="9">Testes</tissue>
    </source>
</reference>
<evidence type="ECO:0000256" key="3">
    <source>
        <dbReference type="ARBA" id="ARBA00022692"/>
    </source>
</evidence>
<evidence type="ECO:0000256" key="2">
    <source>
        <dbReference type="ARBA" id="ARBA00006528"/>
    </source>
</evidence>
<feature type="transmembrane region" description="Helical" evidence="7">
    <location>
        <begin position="91"/>
        <end position="114"/>
    </location>
</feature>
<protein>
    <submittedName>
        <fullName evidence="9">Ileal sodium/bile acid cotransporter-like</fullName>
    </submittedName>
</protein>
<feature type="transmembrane region" description="Helical" evidence="7">
    <location>
        <begin position="120"/>
        <end position="142"/>
    </location>
</feature>
<evidence type="ECO:0000256" key="5">
    <source>
        <dbReference type="ARBA" id="ARBA00022989"/>
    </source>
</evidence>
<dbReference type="Proteomes" id="UP000694865">
    <property type="component" value="Unplaced"/>
</dbReference>
<evidence type="ECO:0000256" key="1">
    <source>
        <dbReference type="ARBA" id="ARBA00004141"/>
    </source>
</evidence>
<name>A0ABM0GW69_SACKO</name>
<dbReference type="Pfam" id="PF01758">
    <property type="entry name" value="SBF"/>
    <property type="match status" value="1"/>
</dbReference>
<keyword evidence="6 7" id="KW-0472">Membrane</keyword>
<keyword evidence="3 7" id="KW-0812">Transmembrane</keyword>
<keyword evidence="4" id="KW-0813">Transport</keyword>
<feature type="transmembrane region" description="Helical" evidence="7">
    <location>
        <begin position="309"/>
        <end position="337"/>
    </location>
</feature>
<dbReference type="InterPro" id="IPR038770">
    <property type="entry name" value="Na+/solute_symporter_sf"/>
</dbReference>
<evidence type="ECO:0000256" key="4">
    <source>
        <dbReference type="ARBA" id="ARBA00022847"/>
    </source>
</evidence>
<dbReference type="InterPro" id="IPR002657">
    <property type="entry name" value="BilAc:Na_symport/Acr3"/>
</dbReference>
<feature type="transmembrane region" description="Helical" evidence="7">
    <location>
        <begin position="60"/>
        <end position="79"/>
    </location>
</feature>
<keyword evidence="5 7" id="KW-1133">Transmembrane helix</keyword>
<keyword evidence="4" id="KW-0769">Symport</keyword>
<evidence type="ECO:0000256" key="6">
    <source>
        <dbReference type="ARBA" id="ARBA00023136"/>
    </source>
</evidence>
<feature type="transmembrane region" description="Helical" evidence="7">
    <location>
        <begin position="149"/>
        <end position="170"/>
    </location>
</feature>
<organism evidence="8 9">
    <name type="scientific">Saccoglossus kowalevskii</name>
    <name type="common">Acorn worm</name>
    <dbReference type="NCBI Taxonomy" id="10224"/>
    <lineage>
        <taxon>Eukaryota</taxon>
        <taxon>Metazoa</taxon>
        <taxon>Hemichordata</taxon>
        <taxon>Enteropneusta</taxon>
        <taxon>Harrimaniidae</taxon>
        <taxon>Saccoglossus</taxon>
    </lineage>
</organism>
<keyword evidence="8" id="KW-1185">Reference proteome</keyword>
<comment type="similarity">
    <text evidence="2">Belongs to the bile acid:sodium symporter (BASS) (TC 2.A.28) family.</text>
</comment>
<dbReference type="Gene3D" id="1.20.1530.20">
    <property type="match status" value="1"/>
</dbReference>
<proteinExistence type="inferred from homology"/>
<dbReference type="RefSeq" id="XP_002738675.1">
    <property type="nucleotide sequence ID" value="XM_002738629.1"/>
</dbReference>
<gene>
    <name evidence="9" type="primary">LOC100371020</name>
</gene>
<evidence type="ECO:0000313" key="9">
    <source>
        <dbReference type="RefSeq" id="XP_002738675.1"/>
    </source>
</evidence>